<sequence>MPEAQGLQGRRIGFGALIGFTHPARASAAHVEQLGPTSFAGGLNLGQLAHGRFFAQLVGDGAIPLHRGEETTVFSSTLVQSGLHIALAHVSVERFCVLLVAQTCAGATHLACSDLGVSVLNFLLQGIQSAIDLFQLGLLVSAGAASLDLFELLGVLGLELRECCLHAFHQGLDFGISGGCAFSADGHDAAWNGIVLSHDGPFRNEKTALRRSVGWVSC</sequence>
<organism evidence="1">
    <name type="scientific">bioreactor metagenome</name>
    <dbReference type="NCBI Taxonomy" id="1076179"/>
    <lineage>
        <taxon>unclassified sequences</taxon>
        <taxon>metagenomes</taxon>
        <taxon>ecological metagenomes</taxon>
    </lineage>
</organism>
<comment type="caution">
    <text evidence="1">The sequence shown here is derived from an EMBL/GenBank/DDBJ whole genome shotgun (WGS) entry which is preliminary data.</text>
</comment>
<protein>
    <submittedName>
        <fullName evidence="1">Uncharacterized protein</fullName>
    </submittedName>
</protein>
<gene>
    <name evidence="1" type="ORF">SDC9_154315</name>
</gene>
<dbReference type="EMBL" id="VSSQ01053018">
    <property type="protein sequence ID" value="MPN07056.1"/>
    <property type="molecule type" value="Genomic_DNA"/>
</dbReference>
<reference evidence="1" key="1">
    <citation type="submission" date="2019-08" db="EMBL/GenBank/DDBJ databases">
        <authorList>
            <person name="Kucharzyk K."/>
            <person name="Murdoch R.W."/>
            <person name="Higgins S."/>
            <person name="Loffler F."/>
        </authorList>
    </citation>
    <scope>NUCLEOTIDE SEQUENCE</scope>
</reference>
<evidence type="ECO:0000313" key="1">
    <source>
        <dbReference type="EMBL" id="MPN07056.1"/>
    </source>
</evidence>
<proteinExistence type="predicted"/>
<accession>A0A645F038</accession>
<dbReference type="AlphaFoldDB" id="A0A645F038"/>
<name>A0A645F038_9ZZZZ</name>